<dbReference type="GO" id="GO:0009055">
    <property type="term" value="F:electron transfer activity"/>
    <property type="evidence" value="ECO:0007669"/>
    <property type="project" value="InterPro"/>
</dbReference>
<dbReference type="PANTHER" id="PTHR46610:SF20">
    <property type="entry name" value="OS05G0181300 PROTEIN"/>
    <property type="match status" value="1"/>
</dbReference>
<dbReference type="Proteomes" id="UP000265566">
    <property type="component" value="Chromosome 6"/>
</dbReference>
<dbReference type="EMBL" id="PSQE01000006">
    <property type="protein sequence ID" value="RHN50002.1"/>
    <property type="molecule type" value="Genomic_DNA"/>
</dbReference>
<gene>
    <name evidence="2" type="ORF">MtrunA17_Chr6g0452731</name>
</gene>
<feature type="transmembrane region" description="Helical" evidence="1">
    <location>
        <begin position="71"/>
        <end position="91"/>
    </location>
</feature>
<proteinExistence type="predicted"/>
<evidence type="ECO:0000256" key="1">
    <source>
        <dbReference type="SAM" id="Phobius"/>
    </source>
</evidence>
<sequence length="199" mass="22804">MQLRVEGIQFTQKYLMNTQKEAINVYPSQLLLSNMHHPNKMVQSMLPFLCSLNLTISCGTTIYRAYNKNDIPMIIFVIFVYLGSILLDYWTNLYHKLSLPDQYSSKGRNIKIGIWVLLSSIMLGFACEFSTFMSFNESLCIFGIMILGNSLVFYVYFIWEGCKSCCSKGCSIHYSCCIGKNAQYNEYESLLGLKSLDIV</sequence>
<evidence type="ECO:0000313" key="3">
    <source>
        <dbReference type="Proteomes" id="UP000265566"/>
    </source>
</evidence>
<name>A0A396H9M6_MEDTR</name>
<keyword evidence="1" id="KW-1133">Transmembrane helix</keyword>
<dbReference type="SUPFAM" id="SSF81452">
    <property type="entry name" value="Cytochrome c oxidase subunit III-like"/>
    <property type="match status" value="1"/>
</dbReference>
<accession>A0A396H9M6</accession>
<feature type="transmembrane region" description="Helical" evidence="1">
    <location>
        <begin position="141"/>
        <end position="159"/>
    </location>
</feature>
<dbReference type="AlphaFoldDB" id="A0A396H9M6"/>
<keyword evidence="1" id="KW-0472">Membrane</keyword>
<organism evidence="2 3">
    <name type="scientific">Medicago truncatula</name>
    <name type="common">Barrel medic</name>
    <name type="synonym">Medicago tribuloides</name>
    <dbReference type="NCBI Taxonomy" id="3880"/>
    <lineage>
        <taxon>Eukaryota</taxon>
        <taxon>Viridiplantae</taxon>
        <taxon>Streptophyta</taxon>
        <taxon>Embryophyta</taxon>
        <taxon>Tracheophyta</taxon>
        <taxon>Spermatophyta</taxon>
        <taxon>Magnoliopsida</taxon>
        <taxon>eudicotyledons</taxon>
        <taxon>Gunneridae</taxon>
        <taxon>Pentapetalae</taxon>
        <taxon>rosids</taxon>
        <taxon>fabids</taxon>
        <taxon>Fabales</taxon>
        <taxon>Fabaceae</taxon>
        <taxon>Papilionoideae</taxon>
        <taxon>50 kb inversion clade</taxon>
        <taxon>NPAAA clade</taxon>
        <taxon>Hologalegina</taxon>
        <taxon>IRL clade</taxon>
        <taxon>Trifolieae</taxon>
        <taxon>Medicago</taxon>
    </lineage>
</organism>
<feature type="transmembrane region" description="Helical" evidence="1">
    <location>
        <begin position="45"/>
        <end position="65"/>
    </location>
</feature>
<dbReference type="GO" id="GO:0016020">
    <property type="term" value="C:membrane"/>
    <property type="evidence" value="ECO:0007669"/>
    <property type="project" value="InterPro"/>
</dbReference>
<protein>
    <submittedName>
        <fullName evidence="2">Putative cytochrome c oxidase-like subunit III</fullName>
    </submittedName>
</protein>
<dbReference type="InterPro" id="IPR045501">
    <property type="entry name" value="DUF6490"/>
</dbReference>
<dbReference type="InterPro" id="IPR035973">
    <property type="entry name" value="Cyt_c_oxidase_su3-like_sf"/>
</dbReference>
<evidence type="ECO:0000313" key="2">
    <source>
        <dbReference type="EMBL" id="RHN50002.1"/>
    </source>
</evidence>
<dbReference type="Gramene" id="rna34248">
    <property type="protein sequence ID" value="RHN50002.1"/>
    <property type="gene ID" value="gene34248"/>
</dbReference>
<dbReference type="PANTHER" id="PTHR46610">
    <property type="entry name" value="OS05G0181300 PROTEIN"/>
    <property type="match status" value="1"/>
</dbReference>
<feature type="transmembrane region" description="Helical" evidence="1">
    <location>
        <begin position="112"/>
        <end position="135"/>
    </location>
</feature>
<keyword evidence="1" id="KW-0812">Transmembrane</keyword>
<reference evidence="3" key="1">
    <citation type="journal article" date="2018" name="Nat. Plants">
        <title>Whole-genome landscape of Medicago truncatula symbiotic genes.</title>
        <authorList>
            <person name="Pecrix Y."/>
            <person name="Staton S.E."/>
            <person name="Sallet E."/>
            <person name="Lelandais-Briere C."/>
            <person name="Moreau S."/>
            <person name="Carrere S."/>
            <person name="Blein T."/>
            <person name="Jardinaud M.F."/>
            <person name="Latrasse D."/>
            <person name="Zouine M."/>
            <person name="Zahm M."/>
            <person name="Kreplak J."/>
            <person name="Mayjonade B."/>
            <person name="Satge C."/>
            <person name="Perez M."/>
            <person name="Cauet S."/>
            <person name="Marande W."/>
            <person name="Chantry-Darmon C."/>
            <person name="Lopez-Roques C."/>
            <person name="Bouchez O."/>
            <person name="Berard A."/>
            <person name="Debelle F."/>
            <person name="Munos S."/>
            <person name="Bendahmane A."/>
            <person name="Berges H."/>
            <person name="Niebel A."/>
            <person name="Buitink J."/>
            <person name="Frugier F."/>
            <person name="Benhamed M."/>
            <person name="Crespi M."/>
            <person name="Gouzy J."/>
            <person name="Gamas P."/>
        </authorList>
    </citation>
    <scope>NUCLEOTIDE SEQUENCE [LARGE SCALE GENOMIC DNA]</scope>
    <source>
        <strain evidence="3">cv. Jemalong A17</strain>
    </source>
</reference>
<comment type="caution">
    <text evidence="2">The sequence shown here is derived from an EMBL/GenBank/DDBJ whole genome shotgun (WGS) entry which is preliminary data.</text>
</comment>